<keyword evidence="5 9" id="KW-1133">Transmembrane helix</keyword>
<feature type="compositionally biased region" description="Low complexity" evidence="8">
    <location>
        <begin position="129"/>
        <end position="139"/>
    </location>
</feature>
<accession>A0A7M5V001</accession>
<feature type="compositionally biased region" description="Basic residues" evidence="8">
    <location>
        <begin position="140"/>
        <end position="152"/>
    </location>
</feature>
<dbReference type="PROSITE" id="PS50042">
    <property type="entry name" value="CNMP_BINDING_3"/>
    <property type="match status" value="1"/>
</dbReference>
<dbReference type="GO" id="GO:0003254">
    <property type="term" value="P:regulation of membrane depolarization"/>
    <property type="evidence" value="ECO:0007669"/>
    <property type="project" value="TreeGrafter"/>
</dbReference>
<feature type="transmembrane region" description="Helical" evidence="9">
    <location>
        <begin position="655"/>
        <end position="680"/>
    </location>
</feature>
<feature type="region of interest" description="Disordered" evidence="8">
    <location>
        <begin position="359"/>
        <end position="379"/>
    </location>
</feature>
<dbReference type="Gene3D" id="1.10.287.70">
    <property type="match status" value="1"/>
</dbReference>
<dbReference type="AlphaFoldDB" id="A0A7M5V001"/>
<name>A0A7M5V001_9CNID</name>
<feature type="transmembrane region" description="Helical" evidence="9">
    <location>
        <begin position="460"/>
        <end position="478"/>
    </location>
</feature>
<dbReference type="OrthoDB" id="421226at2759"/>
<dbReference type="InterPro" id="IPR051413">
    <property type="entry name" value="K/Na_HCN_channel"/>
</dbReference>
<feature type="compositionally biased region" description="Basic and acidic residues" evidence="8">
    <location>
        <begin position="1006"/>
        <end position="1022"/>
    </location>
</feature>
<organism evidence="11 12">
    <name type="scientific">Clytia hemisphaerica</name>
    <dbReference type="NCBI Taxonomy" id="252671"/>
    <lineage>
        <taxon>Eukaryota</taxon>
        <taxon>Metazoa</taxon>
        <taxon>Cnidaria</taxon>
        <taxon>Hydrozoa</taxon>
        <taxon>Hydroidolina</taxon>
        <taxon>Leptothecata</taxon>
        <taxon>Obeliida</taxon>
        <taxon>Clytiidae</taxon>
        <taxon>Clytia</taxon>
    </lineage>
</organism>
<evidence type="ECO:0000313" key="11">
    <source>
        <dbReference type="EnsemblMetazoa" id="CLYHEMP000093.1"/>
    </source>
</evidence>
<sequence>KMSDKIKKNNELKNTQMTATINNDIKKNENSSKMNNEKRSKSERKGKEEIYEKSWAVCQCHIEREEDFADEKRRNITSSLQEDRQQRTRGHINSTTSVEETESIADDFSSSPSTSLCCNICLNSPSNLTTKTTSTSTSSSKKHRKRKGRNAHRVLLNNHPSQKQVYSSYNSGQQKINKRSSAPGDTRFNGGSRTHERIIENSFDNDVFEDCFVENKFAVKKSFSYDNAILKNSFAREKENLRKTLSGEKPIRDGDGPFVIDNFTNLNHLQKRQEKRDFIVYKNGAQNDNRNSSVPIDRRPQSEYGRRKHVTYDVKTLYRVNSDAPPRSWTLDISRSSDSDDNMLFPKLRKNFKFGTKPNSMAASDGCTTQGSRKGSQRRTTSAEFIQEFLGPADTPVNARLFGGKKGVQYEIERAKSYGYVIHPCSKLRQYWDLLIMTMLVLNMMVLPLDIAFFDDNSLISFHVISDTLCMVDIILNFRTGYHLRKEKHEFELGHKKIAIHYLKTWFTLDLISSLPLHYILLAVSGQNVTLGLKGASRALKFLKVAKLLNLLKLLRLSRIIRGIAQYEEVYCVTTGFIRYIKLVCMMLMVAHWNGCLHFLVPMLQDFPEKCWVQECKIVNEPWYVQYGWALFKTLSHMLCIGYGRYIPALLDEALITIFSMVTGATFYALFIAHSMAFIIQRDSSKSTYQEKIKQIEEYMHHRNVPPEIKKRISNYFEHKYHQGRFFDEQAIMSVIGKPLREEIVHHTCKDLVESVPFLKAASPHFVTAVLDRLTFDVYLSGDAVIKEGTTGDEMFFVRKGCLDVSVKGRLIYQLKGGEYFGDICMLTDDTKHIITVEARTTCDLFSLSYKTLATLLIQYPEVRPILEQAALNQLMNITQTIELLNAAREKQKEKNGSNGPYGSNNNSPVVKKRSTLSRQSSLNQLKELINGTVETLAAKIKTFKEENDVIAERFEDSMTSQEMMPSQDNTPCKQKKDESAIIVENELEEGTHKNKDSDPTTGSDHGLDDPTKDDFHVSTSF</sequence>
<dbReference type="Gene3D" id="1.10.287.630">
    <property type="entry name" value="Helix hairpin bin"/>
    <property type="match status" value="1"/>
</dbReference>
<feature type="region of interest" description="Disordered" evidence="8">
    <location>
        <begin position="890"/>
        <end position="918"/>
    </location>
</feature>
<dbReference type="Pfam" id="PF00027">
    <property type="entry name" value="cNMP_binding"/>
    <property type="match status" value="1"/>
</dbReference>
<keyword evidence="6" id="KW-0406">Ion transport</keyword>
<dbReference type="InterPro" id="IPR018488">
    <property type="entry name" value="cNMP-bd_CS"/>
</dbReference>
<feature type="compositionally biased region" description="Basic and acidic residues" evidence="8">
    <location>
        <begin position="296"/>
        <end position="305"/>
    </location>
</feature>
<feature type="transmembrane region" description="Helical" evidence="9">
    <location>
        <begin position="583"/>
        <end position="604"/>
    </location>
</feature>
<dbReference type="SUPFAM" id="SSF81324">
    <property type="entry name" value="Voltage-gated potassium channels"/>
    <property type="match status" value="1"/>
</dbReference>
<feature type="region of interest" description="Disordered" evidence="8">
    <location>
        <begin position="956"/>
        <end position="1022"/>
    </location>
</feature>
<feature type="compositionally biased region" description="Polar residues" evidence="8">
    <location>
        <begin position="12"/>
        <end position="23"/>
    </location>
</feature>
<reference evidence="11" key="1">
    <citation type="submission" date="2021-01" db="UniProtKB">
        <authorList>
            <consortium name="EnsemblMetazoa"/>
        </authorList>
    </citation>
    <scope>IDENTIFICATION</scope>
</reference>
<protein>
    <recommendedName>
        <fullName evidence="10">Cyclic nucleotide-binding domain-containing protein</fullName>
    </recommendedName>
</protein>
<proteinExistence type="predicted"/>
<feature type="compositionally biased region" description="Basic and acidic residues" evidence="8">
    <location>
        <begin position="990"/>
        <end position="999"/>
    </location>
</feature>
<keyword evidence="2" id="KW-0813">Transport</keyword>
<evidence type="ECO:0000256" key="4">
    <source>
        <dbReference type="ARBA" id="ARBA00022692"/>
    </source>
</evidence>
<feature type="compositionally biased region" description="Polar residues" evidence="8">
    <location>
        <begin position="958"/>
        <end position="973"/>
    </location>
</feature>
<evidence type="ECO:0000256" key="6">
    <source>
        <dbReference type="ARBA" id="ARBA00023065"/>
    </source>
</evidence>
<dbReference type="CDD" id="cd00038">
    <property type="entry name" value="CAP_ED"/>
    <property type="match status" value="1"/>
</dbReference>
<dbReference type="Gene3D" id="2.60.120.10">
    <property type="entry name" value="Jelly Rolls"/>
    <property type="match status" value="1"/>
</dbReference>
<evidence type="ECO:0000256" key="7">
    <source>
        <dbReference type="ARBA" id="ARBA00023136"/>
    </source>
</evidence>
<evidence type="ECO:0000259" key="10">
    <source>
        <dbReference type="PROSITE" id="PS50042"/>
    </source>
</evidence>
<dbReference type="Pfam" id="PF08412">
    <property type="entry name" value="Ion_trans_N"/>
    <property type="match status" value="1"/>
</dbReference>
<feature type="region of interest" description="Disordered" evidence="8">
    <location>
        <begin position="78"/>
        <end position="107"/>
    </location>
</feature>
<evidence type="ECO:0000256" key="9">
    <source>
        <dbReference type="SAM" id="Phobius"/>
    </source>
</evidence>
<keyword evidence="3" id="KW-1003">Cell membrane</keyword>
<feature type="transmembrane region" description="Helical" evidence="9">
    <location>
        <begin position="624"/>
        <end position="643"/>
    </location>
</feature>
<dbReference type="GO" id="GO:0005249">
    <property type="term" value="F:voltage-gated potassium channel activity"/>
    <property type="evidence" value="ECO:0007669"/>
    <property type="project" value="TreeGrafter"/>
</dbReference>
<dbReference type="GO" id="GO:0035725">
    <property type="term" value="P:sodium ion transmembrane transport"/>
    <property type="evidence" value="ECO:0007669"/>
    <property type="project" value="TreeGrafter"/>
</dbReference>
<dbReference type="PROSITE" id="PS00888">
    <property type="entry name" value="CNMP_BINDING_1"/>
    <property type="match status" value="1"/>
</dbReference>
<dbReference type="InterPro" id="IPR018490">
    <property type="entry name" value="cNMP-bd_dom_sf"/>
</dbReference>
<keyword evidence="12" id="KW-1185">Reference proteome</keyword>
<keyword evidence="4 9" id="KW-0812">Transmembrane</keyword>
<evidence type="ECO:0000256" key="5">
    <source>
        <dbReference type="ARBA" id="ARBA00022989"/>
    </source>
</evidence>
<dbReference type="SUPFAM" id="SSF51206">
    <property type="entry name" value="cAMP-binding domain-like"/>
    <property type="match status" value="1"/>
</dbReference>
<evidence type="ECO:0000256" key="2">
    <source>
        <dbReference type="ARBA" id="ARBA00022448"/>
    </source>
</evidence>
<dbReference type="InterPro" id="IPR013621">
    <property type="entry name" value="Ion_trans_N"/>
</dbReference>
<dbReference type="InterPro" id="IPR000595">
    <property type="entry name" value="cNMP-bd_dom"/>
</dbReference>
<evidence type="ECO:0000256" key="8">
    <source>
        <dbReference type="SAM" id="MobiDB-lite"/>
    </source>
</evidence>
<dbReference type="SMART" id="SM00100">
    <property type="entry name" value="cNMP"/>
    <property type="match status" value="1"/>
</dbReference>
<comment type="subcellular location">
    <subcellularLocation>
        <location evidence="1">Cell membrane</location>
        <topology evidence="1">Multi-pass membrane protein</topology>
    </subcellularLocation>
</comment>
<dbReference type="InterPro" id="IPR005821">
    <property type="entry name" value="Ion_trans_dom"/>
</dbReference>
<feature type="region of interest" description="Disordered" evidence="8">
    <location>
        <begin position="283"/>
        <end position="305"/>
    </location>
</feature>
<evidence type="ECO:0000313" key="12">
    <source>
        <dbReference type="Proteomes" id="UP000594262"/>
    </source>
</evidence>
<feature type="compositionally biased region" description="Basic and acidic residues" evidence="8">
    <location>
        <begin position="1"/>
        <end position="11"/>
    </location>
</feature>
<evidence type="ECO:0000256" key="3">
    <source>
        <dbReference type="ARBA" id="ARBA00022475"/>
    </source>
</evidence>
<feature type="compositionally biased region" description="Polar residues" evidence="8">
    <location>
        <begin position="158"/>
        <end position="175"/>
    </location>
</feature>
<dbReference type="InterPro" id="IPR014710">
    <property type="entry name" value="RmlC-like_jellyroll"/>
</dbReference>
<keyword evidence="7 9" id="KW-0472">Membrane</keyword>
<feature type="transmembrane region" description="Helical" evidence="9">
    <location>
        <begin position="434"/>
        <end position="454"/>
    </location>
</feature>
<dbReference type="PANTHER" id="PTHR45689:SF5">
    <property type="entry name" value="I[[H]] CHANNEL, ISOFORM E"/>
    <property type="match status" value="1"/>
</dbReference>
<dbReference type="EnsemblMetazoa" id="CLYHEMT000093.1">
    <property type="protein sequence ID" value="CLYHEMP000093.1"/>
    <property type="gene ID" value="CLYHEMG000093"/>
</dbReference>
<dbReference type="GO" id="GO:0098855">
    <property type="term" value="C:HCN channel complex"/>
    <property type="evidence" value="ECO:0007669"/>
    <property type="project" value="TreeGrafter"/>
</dbReference>
<feature type="region of interest" description="Disordered" evidence="8">
    <location>
        <begin position="129"/>
        <end position="192"/>
    </location>
</feature>
<feature type="compositionally biased region" description="Basic and acidic residues" evidence="8">
    <location>
        <begin position="24"/>
        <end position="47"/>
    </location>
</feature>
<feature type="compositionally biased region" description="Polar residues" evidence="8">
    <location>
        <begin position="284"/>
        <end position="294"/>
    </location>
</feature>
<evidence type="ECO:0000256" key="1">
    <source>
        <dbReference type="ARBA" id="ARBA00004651"/>
    </source>
</evidence>
<feature type="region of interest" description="Disordered" evidence="8">
    <location>
        <begin position="1"/>
        <end position="47"/>
    </location>
</feature>
<feature type="domain" description="Cyclic nucleotide-binding" evidence="10">
    <location>
        <begin position="758"/>
        <end position="874"/>
    </location>
</feature>
<dbReference type="Proteomes" id="UP000594262">
    <property type="component" value="Unplaced"/>
</dbReference>
<dbReference type="PANTHER" id="PTHR45689">
    <property type="entry name" value="I[[H]] CHANNEL, ISOFORM E"/>
    <property type="match status" value="1"/>
</dbReference>
<dbReference type="Pfam" id="PF00520">
    <property type="entry name" value="Ion_trans"/>
    <property type="match status" value="1"/>
</dbReference>
<feature type="compositionally biased region" description="Low complexity" evidence="8">
    <location>
        <begin position="897"/>
        <end position="909"/>
    </location>
</feature>